<dbReference type="Proteomes" id="UP000342300">
    <property type="component" value="Unassembled WGS sequence"/>
</dbReference>
<keyword evidence="2" id="KW-0547">Nucleotide-binding</keyword>
<accession>A0A6A7RXW8</accession>
<evidence type="ECO:0000313" key="3">
    <source>
        <dbReference type="Proteomes" id="UP000342300"/>
    </source>
</evidence>
<reference evidence="2 3" key="1">
    <citation type="submission" date="2017-09" db="EMBL/GenBank/DDBJ databases">
        <title>Metagenomic Analysis Reveals Denitrifying Candidatus Accumulibacter and Flanking Population as a Source of N2O.</title>
        <authorList>
            <person name="Gao H."/>
            <person name="Mao Y."/>
            <person name="Zhao X."/>
            <person name="Liu W.-T."/>
            <person name="Zhang T."/>
            <person name="Wells G."/>
        </authorList>
    </citation>
    <scope>NUCLEOTIDE SEQUENCE [LARGE SCALE GENOMIC DNA]</scope>
    <source>
        <strain evidence="2">CANDO_2_IC</strain>
    </source>
</reference>
<evidence type="ECO:0000313" key="2">
    <source>
        <dbReference type="EMBL" id="MQM31776.1"/>
    </source>
</evidence>
<dbReference type="EMBL" id="PDHS01000374">
    <property type="protein sequence ID" value="MQM31776.1"/>
    <property type="molecule type" value="Genomic_DNA"/>
</dbReference>
<keyword evidence="2" id="KW-0067">ATP-binding</keyword>
<feature type="non-terminal residue" evidence="2">
    <location>
        <position position="1"/>
    </location>
</feature>
<dbReference type="AlphaFoldDB" id="A0A6A7RXW8"/>
<organism evidence="2 3">
    <name type="scientific">Candidatus Accumulibacter phosphatis</name>
    <dbReference type="NCBI Taxonomy" id="327160"/>
    <lineage>
        <taxon>Bacteria</taxon>
        <taxon>Pseudomonadati</taxon>
        <taxon>Pseudomonadota</taxon>
        <taxon>Betaproteobacteria</taxon>
        <taxon>Candidatus Accumulibacter</taxon>
    </lineage>
</organism>
<comment type="caution">
    <text evidence="2">The sequence shown here is derived from an EMBL/GenBank/DDBJ whole genome shotgun (WGS) entry which is preliminary data.</text>
</comment>
<evidence type="ECO:0000256" key="1">
    <source>
        <dbReference type="SAM" id="MobiDB-lite"/>
    </source>
</evidence>
<feature type="non-terminal residue" evidence="2">
    <location>
        <position position="54"/>
    </location>
</feature>
<protein>
    <submittedName>
        <fullName evidence="2">ATP-binding protein</fullName>
    </submittedName>
</protein>
<name>A0A6A7RXW8_9PROT</name>
<feature type="region of interest" description="Disordered" evidence="1">
    <location>
        <begin position="30"/>
        <end position="54"/>
    </location>
</feature>
<gene>
    <name evidence="2" type="ORF">CRU78_15140</name>
</gene>
<sequence>WGAAFPNKLMGAATLDRLRDRAYQIVLDGETRRKPRALPEATSPVRASPGRDPS</sequence>
<dbReference type="GO" id="GO:0005524">
    <property type="term" value="F:ATP binding"/>
    <property type="evidence" value="ECO:0007669"/>
    <property type="project" value="UniProtKB-KW"/>
</dbReference>
<proteinExistence type="predicted"/>